<evidence type="ECO:0000313" key="2">
    <source>
        <dbReference type="Proteomes" id="UP001313282"/>
    </source>
</evidence>
<dbReference type="InterPro" id="IPR012337">
    <property type="entry name" value="RNaseH-like_sf"/>
</dbReference>
<protein>
    <submittedName>
        <fullName evidence="1">Uncharacterized protein</fullName>
    </submittedName>
</protein>
<dbReference type="EMBL" id="JAVHNR010000008">
    <property type="protein sequence ID" value="KAK6335238.1"/>
    <property type="molecule type" value="Genomic_DNA"/>
</dbReference>
<evidence type="ECO:0000313" key="1">
    <source>
        <dbReference type="EMBL" id="KAK6335238.1"/>
    </source>
</evidence>
<sequence length="446" mass="51373">MEPNHKPLSLQPHPADFAKEMVDGKSELFINTKECESLNSEIIGENMFTAHFPDEDPVVFQMIHLSPMSLVTWNFFRQKFHGKTMPWLNGQTIYFPEIDKYRPASFIPIQNNMEDASPFDGVDITFKKSRSGTTKLRVWGLTELPIVIGGVPLRISCLIVDMLPLHRTTRACPTPDLLLLATIFNGLTTPLEYCWGLRTMKCRTGRAFINTRIMPETGNIALEVYVNVTNPRPQKRGSVYDYGYGVWFGEDSVYNKYGTMEFNRPQPDFGLELRGTLQALYAIRDVSIFSFSSFDFTDVKFYCSSRHVIDWADQWSTNSGNAVWVKRLRMEQRFKDLWIEMMHTVKAANKTFHWAYIEPEHNEEATALSQAALARIPRSTQLLLNESHNILKLRALMKAKQRPSNHFEGLSLEGGMCRKKHPNGFKIELACVCTKQAKPWEQHFHY</sequence>
<name>A0AAN8MYR0_9PEZI</name>
<accession>A0AAN8MYR0</accession>
<reference evidence="1 2" key="1">
    <citation type="submission" date="2019-10" db="EMBL/GenBank/DDBJ databases">
        <authorList>
            <person name="Palmer J.M."/>
        </authorList>
    </citation>
    <scope>NUCLEOTIDE SEQUENCE [LARGE SCALE GENOMIC DNA]</scope>
    <source>
        <strain evidence="1 2">TWF718</strain>
    </source>
</reference>
<proteinExistence type="predicted"/>
<dbReference type="SUPFAM" id="SSF53098">
    <property type="entry name" value="Ribonuclease H-like"/>
    <property type="match status" value="1"/>
</dbReference>
<keyword evidence="2" id="KW-1185">Reference proteome</keyword>
<gene>
    <name evidence="1" type="ORF">TWF718_010673</name>
</gene>
<comment type="caution">
    <text evidence="1">The sequence shown here is derived from an EMBL/GenBank/DDBJ whole genome shotgun (WGS) entry which is preliminary data.</text>
</comment>
<organism evidence="1 2">
    <name type="scientific">Orbilia javanica</name>
    <dbReference type="NCBI Taxonomy" id="47235"/>
    <lineage>
        <taxon>Eukaryota</taxon>
        <taxon>Fungi</taxon>
        <taxon>Dikarya</taxon>
        <taxon>Ascomycota</taxon>
        <taxon>Pezizomycotina</taxon>
        <taxon>Orbiliomycetes</taxon>
        <taxon>Orbiliales</taxon>
        <taxon>Orbiliaceae</taxon>
        <taxon>Orbilia</taxon>
    </lineage>
</organism>
<dbReference type="AlphaFoldDB" id="A0AAN8MYR0"/>
<dbReference type="InterPro" id="IPR036397">
    <property type="entry name" value="RNaseH_sf"/>
</dbReference>
<dbReference type="GO" id="GO:0003676">
    <property type="term" value="F:nucleic acid binding"/>
    <property type="evidence" value="ECO:0007669"/>
    <property type="project" value="InterPro"/>
</dbReference>
<dbReference type="Gene3D" id="3.30.420.10">
    <property type="entry name" value="Ribonuclease H-like superfamily/Ribonuclease H"/>
    <property type="match status" value="1"/>
</dbReference>
<dbReference type="Proteomes" id="UP001313282">
    <property type="component" value="Unassembled WGS sequence"/>
</dbReference>